<organism evidence="1 2">
    <name type="scientific">Plasmodium ovale curtisi</name>
    <dbReference type="NCBI Taxonomy" id="864141"/>
    <lineage>
        <taxon>Eukaryota</taxon>
        <taxon>Sar</taxon>
        <taxon>Alveolata</taxon>
        <taxon>Apicomplexa</taxon>
        <taxon>Aconoidasida</taxon>
        <taxon>Haemosporida</taxon>
        <taxon>Plasmodiidae</taxon>
        <taxon>Plasmodium</taxon>
        <taxon>Plasmodium (Plasmodium)</taxon>
    </lineage>
</organism>
<proteinExistence type="predicted"/>
<dbReference type="Proteomes" id="UP000078546">
    <property type="component" value="Unassembled WGS sequence"/>
</dbReference>
<sequence>MIHYKIYPENSKHTFLFLKGSFKYRKKYHLHAKEYINYKEIQIQRINDYRKRRGTDKNNINYNIRDSYNYHENCLFVRNEVFPTLAKIENEKLKEREKYREMFKNINDYNTNFSRQVKKIMDGEGLATSSFQENVNHACTFVQFLIDLYNIFMKIDEIFLIHKNDFSLLTYAGPMILTNYLYDDIIYLTSVVENTDDMTLSKYGREYISHLEELSSKSKLKFLAHSYLFYKNFHLTKEHLLNSICKYLNIIKKLKSSRYVPDVSNFEYCLNKMSRKWSRWDKDNFLASLHDGTDKMMILTKHFQKIKE</sequence>
<gene>
    <name evidence="1" type="ORF">POVCU1_015370</name>
</gene>
<protein>
    <submittedName>
        <fullName evidence="1">Heme oxygenase, putative</fullName>
    </submittedName>
</protein>
<evidence type="ECO:0000313" key="1">
    <source>
        <dbReference type="EMBL" id="SBS87911.1"/>
    </source>
</evidence>
<dbReference type="EMBL" id="FLQV01000282">
    <property type="protein sequence ID" value="SBS87911.1"/>
    <property type="molecule type" value="Genomic_DNA"/>
</dbReference>
<dbReference type="Gene3D" id="1.20.910.10">
    <property type="entry name" value="Heme oxygenase-like"/>
    <property type="match status" value="1"/>
</dbReference>
<dbReference type="InterPro" id="IPR016084">
    <property type="entry name" value="Haem_Oase-like_multi-hlx"/>
</dbReference>
<reference evidence="2" key="1">
    <citation type="submission" date="2016-05" db="EMBL/GenBank/DDBJ databases">
        <authorList>
            <person name="Naeem Raeece"/>
        </authorList>
    </citation>
    <scope>NUCLEOTIDE SEQUENCE [LARGE SCALE GENOMIC DNA]</scope>
</reference>
<evidence type="ECO:0000313" key="2">
    <source>
        <dbReference type="Proteomes" id="UP000078546"/>
    </source>
</evidence>
<name>A0A1A8W9N5_PLAOA</name>
<dbReference type="SUPFAM" id="SSF48613">
    <property type="entry name" value="Heme oxygenase-like"/>
    <property type="match status" value="1"/>
</dbReference>
<accession>A0A1A8W9N5</accession>
<dbReference type="AlphaFoldDB" id="A0A1A8W9N5"/>